<accession>A0A9R0K6T2</accession>
<dbReference type="SUPFAM" id="SSF52540">
    <property type="entry name" value="P-loop containing nucleoside triphosphate hydrolases"/>
    <property type="match status" value="1"/>
</dbReference>
<evidence type="ECO:0000313" key="13">
    <source>
        <dbReference type="RefSeq" id="XP_021859590.1"/>
    </source>
</evidence>
<keyword evidence="6" id="KW-0067">ATP-binding</keyword>
<dbReference type="InterPro" id="IPR003439">
    <property type="entry name" value="ABC_transporter-like_ATP-bd"/>
</dbReference>
<comment type="similarity">
    <text evidence="2">Belongs to the ABC transporter superfamily. ABCG family. Eye pigment precursor importer (TC 3.A.1.204) subfamily.</text>
</comment>
<organism evidence="12 13">
    <name type="scientific">Spinacia oleracea</name>
    <name type="common">Spinach</name>
    <dbReference type="NCBI Taxonomy" id="3562"/>
    <lineage>
        <taxon>Eukaryota</taxon>
        <taxon>Viridiplantae</taxon>
        <taxon>Streptophyta</taxon>
        <taxon>Embryophyta</taxon>
        <taxon>Tracheophyta</taxon>
        <taxon>Spermatophyta</taxon>
        <taxon>Magnoliopsida</taxon>
        <taxon>eudicotyledons</taxon>
        <taxon>Gunneridae</taxon>
        <taxon>Pentapetalae</taxon>
        <taxon>Caryophyllales</taxon>
        <taxon>Chenopodiaceae</taxon>
        <taxon>Chenopodioideae</taxon>
        <taxon>Anserineae</taxon>
        <taxon>Spinacia</taxon>
    </lineage>
</organism>
<dbReference type="RefSeq" id="XP_021859590.1">
    <property type="nucleotide sequence ID" value="XM_022003898.2"/>
</dbReference>
<dbReference type="InterPro" id="IPR003593">
    <property type="entry name" value="AAA+_ATPase"/>
</dbReference>
<evidence type="ECO:0000256" key="3">
    <source>
        <dbReference type="ARBA" id="ARBA00022448"/>
    </source>
</evidence>
<evidence type="ECO:0000256" key="4">
    <source>
        <dbReference type="ARBA" id="ARBA00022692"/>
    </source>
</evidence>
<dbReference type="InterPro" id="IPR043926">
    <property type="entry name" value="ABCG_dom"/>
</dbReference>
<feature type="region of interest" description="Disordered" evidence="9">
    <location>
        <begin position="357"/>
        <end position="408"/>
    </location>
</feature>
<evidence type="ECO:0000256" key="6">
    <source>
        <dbReference type="ARBA" id="ARBA00022840"/>
    </source>
</evidence>
<dbReference type="PROSITE" id="PS00211">
    <property type="entry name" value="ABC_TRANSPORTER_1"/>
    <property type="match status" value="1"/>
</dbReference>
<dbReference type="GO" id="GO:0005524">
    <property type="term" value="F:ATP binding"/>
    <property type="evidence" value="ECO:0007669"/>
    <property type="project" value="UniProtKB-KW"/>
</dbReference>
<evidence type="ECO:0000256" key="2">
    <source>
        <dbReference type="ARBA" id="ARBA00005814"/>
    </source>
</evidence>
<keyword evidence="4 10" id="KW-0812">Transmembrane</keyword>
<evidence type="ECO:0000256" key="9">
    <source>
        <dbReference type="SAM" id="MobiDB-lite"/>
    </source>
</evidence>
<dbReference type="PROSITE" id="PS50893">
    <property type="entry name" value="ABC_TRANSPORTER_2"/>
    <property type="match status" value="1"/>
</dbReference>
<dbReference type="Proteomes" id="UP000813463">
    <property type="component" value="Chromosome 5"/>
</dbReference>
<evidence type="ECO:0000256" key="10">
    <source>
        <dbReference type="SAM" id="Phobius"/>
    </source>
</evidence>
<evidence type="ECO:0000313" key="12">
    <source>
        <dbReference type="Proteomes" id="UP000813463"/>
    </source>
</evidence>
<dbReference type="InterPro" id="IPR050352">
    <property type="entry name" value="ABCG_transporters"/>
</dbReference>
<feature type="domain" description="ABC transporter" evidence="11">
    <location>
        <begin position="493"/>
        <end position="735"/>
    </location>
</feature>
<keyword evidence="8 10" id="KW-0472">Membrane</keyword>
<dbReference type="GO" id="GO:0016020">
    <property type="term" value="C:membrane"/>
    <property type="evidence" value="ECO:0000318"/>
    <property type="project" value="GO_Central"/>
</dbReference>
<gene>
    <name evidence="13" type="primary">LOC110798712</name>
</gene>
<reference evidence="13" key="2">
    <citation type="submission" date="2025-08" db="UniProtKB">
        <authorList>
            <consortium name="RefSeq"/>
        </authorList>
    </citation>
    <scope>IDENTIFICATION</scope>
    <source>
        <tissue evidence="13">Leaf</tissue>
    </source>
</reference>
<dbReference type="PANTHER" id="PTHR48041:SF91">
    <property type="entry name" value="ABC TRANSPORTER G FAMILY MEMBER 28"/>
    <property type="match status" value="1"/>
</dbReference>
<dbReference type="OrthoDB" id="66620at2759"/>
<evidence type="ECO:0000256" key="7">
    <source>
        <dbReference type="ARBA" id="ARBA00022989"/>
    </source>
</evidence>
<keyword evidence="12" id="KW-1185">Reference proteome</keyword>
<evidence type="ECO:0000256" key="5">
    <source>
        <dbReference type="ARBA" id="ARBA00022741"/>
    </source>
</evidence>
<dbReference type="FunFam" id="3.40.50.300:FF:000367">
    <property type="entry name" value="ABC transporter G family member 24"/>
    <property type="match status" value="1"/>
</dbReference>
<dbReference type="AlphaFoldDB" id="A0A9R0K6T2"/>
<dbReference type="CDD" id="cd03213">
    <property type="entry name" value="ABCG_EPDR"/>
    <property type="match status" value="1"/>
</dbReference>
<dbReference type="Gene3D" id="3.40.50.300">
    <property type="entry name" value="P-loop containing nucleotide triphosphate hydrolases"/>
    <property type="match status" value="1"/>
</dbReference>
<comment type="subcellular location">
    <subcellularLocation>
        <location evidence="1">Membrane</location>
        <topology evidence="1">Multi-pass membrane protein</topology>
    </subcellularLocation>
</comment>
<dbReference type="InterPro" id="IPR027417">
    <property type="entry name" value="P-loop_NTPase"/>
</dbReference>
<dbReference type="GO" id="GO:0016887">
    <property type="term" value="F:ATP hydrolysis activity"/>
    <property type="evidence" value="ECO:0007669"/>
    <property type="project" value="InterPro"/>
</dbReference>
<dbReference type="PANTHER" id="PTHR48041">
    <property type="entry name" value="ABC TRANSPORTER G FAMILY MEMBER 28"/>
    <property type="match status" value="1"/>
</dbReference>
<dbReference type="GO" id="GO:0055085">
    <property type="term" value="P:transmembrane transport"/>
    <property type="evidence" value="ECO:0000318"/>
    <property type="project" value="GO_Central"/>
</dbReference>
<dbReference type="GO" id="GO:0042626">
    <property type="term" value="F:ATPase-coupled transmembrane transporter activity"/>
    <property type="evidence" value="ECO:0000318"/>
    <property type="project" value="GO_Central"/>
</dbReference>
<feature type="transmembrane region" description="Helical" evidence="10">
    <location>
        <begin position="968"/>
        <end position="991"/>
    </location>
</feature>
<keyword evidence="3" id="KW-0813">Transport</keyword>
<protein>
    <submittedName>
        <fullName evidence="13">ABC transporter G family member 28-like</fullName>
    </submittedName>
</protein>
<feature type="transmembrane region" description="Helical" evidence="10">
    <location>
        <begin position="895"/>
        <end position="914"/>
    </location>
</feature>
<dbReference type="KEGG" id="soe:110798712"/>
<evidence type="ECO:0000256" key="1">
    <source>
        <dbReference type="ARBA" id="ARBA00004141"/>
    </source>
</evidence>
<evidence type="ECO:0000259" key="11">
    <source>
        <dbReference type="PROSITE" id="PS50893"/>
    </source>
</evidence>
<reference evidence="12" key="1">
    <citation type="journal article" date="2021" name="Nat. Commun.">
        <title>Genomic analyses provide insights into spinach domestication and the genetic basis of agronomic traits.</title>
        <authorList>
            <person name="Cai X."/>
            <person name="Sun X."/>
            <person name="Xu C."/>
            <person name="Sun H."/>
            <person name="Wang X."/>
            <person name="Ge C."/>
            <person name="Zhang Z."/>
            <person name="Wang Q."/>
            <person name="Fei Z."/>
            <person name="Jiao C."/>
            <person name="Wang Q."/>
        </authorList>
    </citation>
    <scope>NUCLEOTIDE SEQUENCE [LARGE SCALE GENOMIC DNA]</scope>
    <source>
        <strain evidence="12">cv. Varoflay</strain>
    </source>
</reference>
<feature type="transmembrane region" description="Helical" evidence="10">
    <location>
        <begin position="997"/>
        <end position="1012"/>
    </location>
</feature>
<name>A0A9R0K6T2_SPIOL</name>
<dbReference type="InterPro" id="IPR017871">
    <property type="entry name" value="ABC_transporter-like_CS"/>
</dbReference>
<keyword evidence="5" id="KW-0547">Nucleotide-binding</keyword>
<sequence length="1095" mass="121799">MRKVRFSQFVVVIIISTVLFSTSIVYSQDDLDEDNSQSTNPAALQVVAQMLYNQLANITQVFEPDIKQHLGFCIKDVQADWKSAFNFSDDLGFLTSCMQKIKDVPKRVCTAAEVKIYMSSLVDGGQTTSNYVKPNINCNLSSWNDGCEPGWACSVGKDRKADIKNSKTIPDRTGDCQPCCAGFFCPKGITCMIPCPLGAYCPFATLNKTTGRCDPYTYQIPPGKPNHTCGGADVWSDVLSSDETFCAAGSYCPSTVVELPCSAGHYCRKGSIQEKPCFKLASCTEKVANQNIHAYGILLIAILSTSLLLVYNCSDQVLTTRERRLARSRERAIRSAKETAQARERWKVAKENARNRAVGLQQQLSRTFSKKKSTKQDPLKGFGAQKSASNDNVMSSSDPKSKKKGHSKLTKMMQEIEDDPDSNEGFNVEIGDKNIKKQFKAKELHTRSQIFKYAYGQLEKEKAMQQENKNLTFSGIISMATDTEIRKRPLLEVAFKDLTLTLKGKHKHLLRCITGKLMPGRVSAVMGPSGAGKTTFLSAVTGKATGCNVTGKILINGKNESVNSYKRIIGFVPQDDIVHGNLTVEENLRFSARCRLPGDLPKADKVLVVERVIEALGLQAIRDSLVGTVEKRGISGGQRKRVNVGLEMVMEPSLLILDEPTSGLDSSSSLLLLRALRREALEGVNICTVIHQPSYALFKMFDDFILLAKGGLTVYHGSTKKVEEYFAGLGIIVPERVTPPDHYIDILEGIIKSGSNVTREQLPVRWMLHNGYPVPQDMLHLCDEISNTSPEGSLKPQVDKRFEKTFIGDLIHEIKCALVLRREHLKHNFLIKKDLSNRITPGIMRQYRYFLGRVGKQRLREAKLQAVDYLILLLAGACLGTLAKVSDETFGAIGYNYTVIAVSLLCKISALRSFTLDRLQYWRESSSGMSSLAYFLSKDSIDLFNTLFKPLVYLSVFYFSNNPRSSFLANYVVLVCLVYCVTGVAYGLAILLQPGPAQLWCVLLPVVLSLIASQDRESKIMYQVGKFTYSKWALEAFVIANAEKYSGVWLITRCGSLMQSGYSLNHWNRCLIFLIIGGIVSRIIAFIFMMVVQKK</sequence>
<feature type="transmembrane region" description="Helical" evidence="10">
    <location>
        <begin position="1071"/>
        <end position="1092"/>
    </location>
</feature>
<proteinExistence type="inferred from homology"/>
<dbReference type="SMART" id="SM00382">
    <property type="entry name" value="AAA"/>
    <property type="match status" value="1"/>
</dbReference>
<dbReference type="GeneID" id="110798712"/>
<dbReference type="Pfam" id="PF19055">
    <property type="entry name" value="ABC2_membrane_7"/>
    <property type="match status" value="1"/>
</dbReference>
<dbReference type="Pfam" id="PF00005">
    <property type="entry name" value="ABC_tran"/>
    <property type="match status" value="1"/>
</dbReference>
<evidence type="ECO:0000256" key="8">
    <source>
        <dbReference type="ARBA" id="ARBA00023136"/>
    </source>
</evidence>
<dbReference type="GO" id="GO:0140359">
    <property type="term" value="F:ABC-type transporter activity"/>
    <property type="evidence" value="ECO:0007669"/>
    <property type="project" value="InterPro"/>
</dbReference>
<keyword evidence="7 10" id="KW-1133">Transmembrane helix</keyword>